<dbReference type="PROSITE" id="PS00616">
    <property type="entry name" value="HIS_ACID_PHOSPHAT_1"/>
    <property type="match status" value="1"/>
</dbReference>
<dbReference type="InterPro" id="IPR029033">
    <property type="entry name" value="His_PPase_superfam"/>
</dbReference>
<accession>A0A183NGE1</accession>
<reference evidence="1 2" key="1">
    <citation type="submission" date="2018-11" db="EMBL/GenBank/DDBJ databases">
        <authorList>
            <consortium name="Pathogen Informatics"/>
        </authorList>
    </citation>
    <scope>NUCLEOTIDE SEQUENCE [LARGE SCALE GENOMIC DNA]</scope>
    <source>
        <strain>Denwood</strain>
        <strain evidence="2">Zambia</strain>
    </source>
</reference>
<dbReference type="AlphaFoldDB" id="A0A183NGE1"/>
<protein>
    <submittedName>
        <fullName evidence="1">Uncharacterized protein</fullName>
    </submittedName>
</protein>
<organism evidence="1 2">
    <name type="scientific">Schistosoma mattheei</name>
    <dbReference type="NCBI Taxonomy" id="31246"/>
    <lineage>
        <taxon>Eukaryota</taxon>
        <taxon>Metazoa</taxon>
        <taxon>Spiralia</taxon>
        <taxon>Lophotrochozoa</taxon>
        <taxon>Platyhelminthes</taxon>
        <taxon>Trematoda</taxon>
        <taxon>Digenea</taxon>
        <taxon>Strigeidida</taxon>
        <taxon>Schistosomatoidea</taxon>
        <taxon>Schistosomatidae</taxon>
        <taxon>Schistosoma</taxon>
    </lineage>
</organism>
<name>A0A183NGE1_9TREM</name>
<gene>
    <name evidence="1" type="ORF">SMTD_LOCUS1177</name>
</gene>
<dbReference type="STRING" id="31246.A0A183NGE1"/>
<sequence>MGALFSAFCAIATFLLCIFNREPETFFSGLSSKTAYRFCGLKSYEDKVSVQFKRCSLVHVNVLLRHGTRAPDSKSIKSFTDLHERLKER</sequence>
<evidence type="ECO:0000313" key="2">
    <source>
        <dbReference type="Proteomes" id="UP000269396"/>
    </source>
</evidence>
<dbReference type="EMBL" id="UZAL01001232">
    <property type="protein sequence ID" value="VDO76105.1"/>
    <property type="molecule type" value="Genomic_DNA"/>
</dbReference>
<dbReference type="SUPFAM" id="SSF53254">
    <property type="entry name" value="Phosphoglycerate mutase-like"/>
    <property type="match status" value="1"/>
</dbReference>
<dbReference type="InterPro" id="IPR033379">
    <property type="entry name" value="Acid_Pase_AS"/>
</dbReference>
<dbReference type="Proteomes" id="UP000269396">
    <property type="component" value="Unassembled WGS sequence"/>
</dbReference>
<dbReference type="Gene3D" id="3.40.50.1240">
    <property type="entry name" value="Phosphoglycerate mutase-like"/>
    <property type="match status" value="1"/>
</dbReference>
<evidence type="ECO:0000313" key="1">
    <source>
        <dbReference type="EMBL" id="VDO76105.1"/>
    </source>
</evidence>
<proteinExistence type="predicted"/>
<keyword evidence="2" id="KW-1185">Reference proteome</keyword>